<feature type="binding site" evidence="18">
    <location>
        <position position="40"/>
    </location>
    <ligand>
        <name>Mg(2+)</name>
        <dbReference type="ChEBI" id="CHEBI:18420"/>
    </ligand>
</feature>
<dbReference type="CDD" id="cd00564">
    <property type="entry name" value="TMP_TenI"/>
    <property type="match status" value="1"/>
</dbReference>
<dbReference type="GO" id="GO:0009228">
    <property type="term" value="P:thiamine biosynthetic process"/>
    <property type="evidence" value="ECO:0007669"/>
    <property type="project" value="UniProtKB-KW"/>
</dbReference>
<accession>A0A6N7QTG2</accession>
<dbReference type="NCBIfam" id="TIGR00586">
    <property type="entry name" value="mutt"/>
    <property type="match status" value="1"/>
</dbReference>
<proteinExistence type="inferred from homology"/>
<keyword evidence="8 18" id="KW-0460">Magnesium</keyword>
<keyword evidence="6" id="KW-0227">DNA damage</keyword>
<gene>
    <name evidence="20" type="ORF">GH984_08185</name>
</gene>
<reference evidence="20 21" key="1">
    <citation type="submission" date="2019-11" db="EMBL/GenBank/DDBJ databases">
        <authorList>
            <person name="Zhang X.Y."/>
        </authorList>
    </citation>
    <scope>NUCLEOTIDE SEQUENCE [LARGE SCALE GENOMIC DNA]</scope>
    <source>
        <strain evidence="20 21">C176</strain>
    </source>
</reference>
<organism evidence="20 21">
    <name type="scientific">Spiribacter salilacus</name>
    <dbReference type="NCBI Taxonomy" id="2664894"/>
    <lineage>
        <taxon>Bacteria</taxon>
        <taxon>Pseudomonadati</taxon>
        <taxon>Pseudomonadota</taxon>
        <taxon>Gammaproteobacteria</taxon>
        <taxon>Chromatiales</taxon>
        <taxon>Ectothiorhodospiraceae</taxon>
        <taxon>Spiribacter</taxon>
    </lineage>
</organism>
<evidence type="ECO:0000256" key="6">
    <source>
        <dbReference type="ARBA" id="ARBA00022763"/>
    </source>
</evidence>
<feature type="binding site" evidence="18">
    <location>
        <position position="60"/>
    </location>
    <ligand>
        <name>Mg(2+)</name>
        <dbReference type="ChEBI" id="CHEBI:18420"/>
    </ligand>
</feature>
<protein>
    <recommendedName>
        <fullName evidence="13">8-oxo-dGTP diphosphatase</fullName>
        <ecNumber evidence="12">3.6.1.55</ecNumber>
    </recommendedName>
    <alternativeName>
        <fullName evidence="16">7,8-dihydro-8-oxoguanine-triphosphatase</fullName>
    </alternativeName>
    <alternativeName>
        <fullName evidence="15">Mutator protein MutT</fullName>
    </alternativeName>
    <alternativeName>
        <fullName evidence="14">dGTP pyrophosphohydrolase</fullName>
    </alternativeName>
</protein>
<dbReference type="PROSITE" id="PS51462">
    <property type="entry name" value="NUDIX"/>
    <property type="match status" value="1"/>
</dbReference>
<dbReference type="EMBL" id="WJPP01000004">
    <property type="protein sequence ID" value="MRH78683.1"/>
    <property type="molecule type" value="Genomic_DNA"/>
</dbReference>
<keyword evidence="3" id="KW-0515">Mutator protein</keyword>
<keyword evidence="9" id="KW-0234">DNA repair</keyword>
<keyword evidence="4" id="KW-0235">DNA replication</keyword>
<dbReference type="RefSeq" id="WP_153719724.1">
    <property type="nucleotide sequence ID" value="NZ_WJPP01000004.1"/>
</dbReference>
<dbReference type="AlphaFoldDB" id="A0A6N7QTG2"/>
<feature type="binding site" evidence="17">
    <location>
        <position position="26"/>
    </location>
    <ligand>
        <name>8-oxo-dGTP</name>
        <dbReference type="ChEBI" id="CHEBI:77896"/>
    </ligand>
</feature>
<dbReference type="GO" id="GO:0044715">
    <property type="term" value="F:8-oxo-dGDP phosphatase activity"/>
    <property type="evidence" value="ECO:0007669"/>
    <property type="project" value="TreeGrafter"/>
</dbReference>
<dbReference type="GO" id="GO:0006260">
    <property type="term" value="P:DNA replication"/>
    <property type="evidence" value="ECO:0007669"/>
    <property type="project" value="UniProtKB-KW"/>
</dbReference>
<evidence type="ECO:0000256" key="14">
    <source>
        <dbReference type="ARBA" id="ARBA00041592"/>
    </source>
</evidence>
<dbReference type="GO" id="GO:0044716">
    <property type="term" value="F:8-oxo-GDP phosphatase activity"/>
    <property type="evidence" value="ECO:0007669"/>
    <property type="project" value="TreeGrafter"/>
</dbReference>
<evidence type="ECO:0000256" key="2">
    <source>
        <dbReference type="ARBA" id="ARBA00005582"/>
    </source>
</evidence>
<feature type="binding site" evidence="17">
    <location>
        <position position="122"/>
    </location>
    <ligand>
        <name>8-oxo-dGTP</name>
        <dbReference type="ChEBI" id="CHEBI:77896"/>
    </ligand>
</feature>
<evidence type="ECO:0000259" key="19">
    <source>
        <dbReference type="PROSITE" id="PS51462"/>
    </source>
</evidence>
<dbReference type="PANTHER" id="PTHR47707">
    <property type="entry name" value="8-OXO-DGTP DIPHOSPHATASE"/>
    <property type="match status" value="1"/>
</dbReference>
<sequence length="315" mass="33837">MSSLPHWLVAVGVLQDKTGAVLITQRDLKRHQGGRWEFPGGKVEPGESVLDGLARELNEELGITIGQTQPLIRIPFEYPECRVTLAVIRVQEWQGQAHGRENQPLRWCPISELDVQAFPAANSPIITALKLPPFYVITPDCGSRAEWPAWLERLERVLANGAKLIQLRVSLPPSEQAALARLALECCHRANAELLINRNAELAEQIGADGVHLSAAQLNTLSQRPLPDAAWVAASCHNTDELAAAAKLGVDFGVLSPVRPTSSHPHAQPIGWAGFGRLAAKAPFPLYALGGMSPNDLASARQLGGQGVAGISGFG</sequence>
<evidence type="ECO:0000256" key="11">
    <source>
        <dbReference type="ARBA" id="ARBA00036904"/>
    </source>
</evidence>
<dbReference type="PROSITE" id="PS00893">
    <property type="entry name" value="NUDIX_BOX"/>
    <property type="match status" value="1"/>
</dbReference>
<dbReference type="CDD" id="cd03425">
    <property type="entry name" value="NUDIX_MutT_NudA_like"/>
    <property type="match status" value="1"/>
</dbReference>
<dbReference type="InterPro" id="IPR047127">
    <property type="entry name" value="MutT-like"/>
</dbReference>
<feature type="domain" description="Nudix hydrolase" evidence="19">
    <location>
        <begin position="4"/>
        <end position="132"/>
    </location>
</feature>
<evidence type="ECO:0000256" key="9">
    <source>
        <dbReference type="ARBA" id="ARBA00023204"/>
    </source>
</evidence>
<dbReference type="InterPro" id="IPR000086">
    <property type="entry name" value="NUDIX_hydrolase_dom"/>
</dbReference>
<evidence type="ECO:0000313" key="20">
    <source>
        <dbReference type="EMBL" id="MRH78683.1"/>
    </source>
</evidence>
<dbReference type="GO" id="GO:0006281">
    <property type="term" value="P:DNA repair"/>
    <property type="evidence" value="ECO:0007669"/>
    <property type="project" value="UniProtKB-KW"/>
</dbReference>
<dbReference type="Gene3D" id="3.90.79.10">
    <property type="entry name" value="Nucleoside Triphosphate Pyrophosphohydrolase"/>
    <property type="match status" value="1"/>
</dbReference>
<dbReference type="SUPFAM" id="SSF51391">
    <property type="entry name" value="Thiamin phosphate synthase"/>
    <property type="match status" value="1"/>
</dbReference>
<evidence type="ECO:0000256" key="10">
    <source>
        <dbReference type="ARBA" id="ARBA00035861"/>
    </source>
</evidence>
<dbReference type="InterPro" id="IPR020084">
    <property type="entry name" value="NUDIX_hydrolase_CS"/>
</dbReference>
<keyword evidence="5 18" id="KW-0479">Metal-binding</keyword>
<evidence type="ECO:0000256" key="5">
    <source>
        <dbReference type="ARBA" id="ARBA00022723"/>
    </source>
</evidence>
<evidence type="ECO:0000256" key="1">
    <source>
        <dbReference type="ARBA" id="ARBA00001946"/>
    </source>
</evidence>
<keyword evidence="21" id="KW-1185">Reference proteome</keyword>
<comment type="similarity">
    <text evidence="2">Belongs to the Nudix hydrolase family.</text>
</comment>
<dbReference type="NCBIfam" id="NF006530">
    <property type="entry name" value="PRK08999.1"/>
    <property type="match status" value="1"/>
</dbReference>
<comment type="cofactor">
    <cofactor evidence="1 18">
        <name>Mg(2+)</name>
        <dbReference type="ChEBI" id="CHEBI:18420"/>
    </cofactor>
</comment>
<dbReference type="InterPro" id="IPR029119">
    <property type="entry name" value="MutY_C"/>
</dbReference>
<feature type="binding site" evidence="17">
    <location>
        <begin position="37"/>
        <end position="40"/>
    </location>
    <ligand>
        <name>8-oxo-dGTP</name>
        <dbReference type="ChEBI" id="CHEBI:77896"/>
    </ligand>
</feature>
<evidence type="ECO:0000256" key="12">
    <source>
        <dbReference type="ARBA" id="ARBA00038905"/>
    </source>
</evidence>
<dbReference type="Proteomes" id="UP000433788">
    <property type="component" value="Unassembled WGS sequence"/>
</dbReference>
<dbReference type="Pfam" id="PF14815">
    <property type="entry name" value="NUDIX_4"/>
    <property type="match status" value="1"/>
</dbReference>
<keyword evidence="7 20" id="KW-0378">Hydrolase</keyword>
<dbReference type="InterPro" id="IPR013785">
    <property type="entry name" value="Aldolase_TIM"/>
</dbReference>
<name>A0A6N7QTG2_9GAMM</name>
<evidence type="ECO:0000256" key="13">
    <source>
        <dbReference type="ARBA" id="ARBA00040794"/>
    </source>
</evidence>
<comment type="catalytic activity">
    <reaction evidence="10">
        <text>8-oxo-dGTP + H2O = 8-oxo-dGMP + diphosphate + H(+)</text>
        <dbReference type="Rhea" id="RHEA:31575"/>
        <dbReference type="ChEBI" id="CHEBI:15377"/>
        <dbReference type="ChEBI" id="CHEBI:15378"/>
        <dbReference type="ChEBI" id="CHEBI:33019"/>
        <dbReference type="ChEBI" id="CHEBI:63224"/>
        <dbReference type="ChEBI" id="CHEBI:77896"/>
        <dbReference type="EC" id="3.6.1.55"/>
    </reaction>
</comment>
<dbReference type="PRINTS" id="PR00502">
    <property type="entry name" value="NUDIXFAMILY"/>
</dbReference>
<dbReference type="EC" id="3.6.1.55" evidence="12"/>
<feature type="binding site" evidence="17">
    <location>
        <position position="31"/>
    </location>
    <ligand>
        <name>8-oxo-dGTP</name>
        <dbReference type="ChEBI" id="CHEBI:77896"/>
    </ligand>
</feature>
<evidence type="ECO:0000256" key="3">
    <source>
        <dbReference type="ARBA" id="ARBA00022457"/>
    </source>
</evidence>
<evidence type="ECO:0000256" key="4">
    <source>
        <dbReference type="ARBA" id="ARBA00022705"/>
    </source>
</evidence>
<dbReference type="GO" id="GO:0008413">
    <property type="term" value="F:8-oxo-7,8-dihydroguanosine triphosphate pyrophosphatase activity"/>
    <property type="evidence" value="ECO:0007669"/>
    <property type="project" value="InterPro"/>
</dbReference>
<dbReference type="GO" id="GO:0035539">
    <property type="term" value="F:8-oxo-7,8-dihydrodeoxyguanosine triphosphate pyrophosphatase activity"/>
    <property type="evidence" value="ECO:0007669"/>
    <property type="project" value="UniProtKB-EC"/>
</dbReference>
<comment type="catalytic activity">
    <reaction evidence="11">
        <text>8-oxo-GTP + H2O = 8-oxo-GMP + diphosphate + H(+)</text>
        <dbReference type="Rhea" id="RHEA:67616"/>
        <dbReference type="ChEBI" id="CHEBI:15377"/>
        <dbReference type="ChEBI" id="CHEBI:15378"/>
        <dbReference type="ChEBI" id="CHEBI:33019"/>
        <dbReference type="ChEBI" id="CHEBI:143553"/>
        <dbReference type="ChEBI" id="CHEBI:145694"/>
    </reaction>
</comment>
<evidence type="ECO:0000256" key="8">
    <source>
        <dbReference type="ARBA" id="ARBA00022842"/>
    </source>
</evidence>
<dbReference type="SUPFAM" id="SSF55811">
    <property type="entry name" value="Nudix"/>
    <property type="match status" value="1"/>
</dbReference>
<evidence type="ECO:0000256" key="7">
    <source>
        <dbReference type="ARBA" id="ARBA00022801"/>
    </source>
</evidence>
<dbReference type="Gene3D" id="3.20.20.70">
    <property type="entry name" value="Aldolase class I"/>
    <property type="match status" value="1"/>
</dbReference>
<comment type="caution">
    <text evidence="20">The sequence shown here is derived from an EMBL/GenBank/DDBJ whole genome shotgun (WGS) entry which is preliminary data.</text>
</comment>
<evidence type="ECO:0000256" key="15">
    <source>
        <dbReference type="ARBA" id="ARBA00041979"/>
    </source>
</evidence>
<dbReference type="InterPro" id="IPR015797">
    <property type="entry name" value="NUDIX_hydrolase-like_dom_sf"/>
</dbReference>
<dbReference type="InterPro" id="IPR020476">
    <property type="entry name" value="Nudix_hydrolase"/>
</dbReference>
<evidence type="ECO:0000313" key="21">
    <source>
        <dbReference type="Proteomes" id="UP000433788"/>
    </source>
</evidence>
<dbReference type="GO" id="GO:0046872">
    <property type="term" value="F:metal ion binding"/>
    <property type="evidence" value="ECO:0007669"/>
    <property type="project" value="UniProtKB-KW"/>
</dbReference>
<dbReference type="InterPro" id="IPR036206">
    <property type="entry name" value="ThiamineP_synth_sf"/>
</dbReference>
<dbReference type="InterPro" id="IPR003561">
    <property type="entry name" value="Mutator_MutT"/>
</dbReference>
<evidence type="ECO:0000256" key="16">
    <source>
        <dbReference type="ARBA" id="ARBA00042798"/>
    </source>
</evidence>
<evidence type="ECO:0000256" key="17">
    <source>
        <dbReference type="PIRSR" id="PIRSR603561-1"/>
    </source>
</evidence>
<dbReference type="PANTHER" id="PTHR47707:SF1">
    <property type="entry name" value="NUDIX HYDROLASE FAMILY PROTEIN"/>
    <property type="match status" value="1"/>
</dbReference>
<evidence type="ECO:0000256" key="18">
    <source>
        <dbReference type="PIRSR" id="PIRSR603561-2"/>
    </source>
</evidence>
<dbReference type="Pfam" id="PF02581">
    <property type="entry name" value="TMP-TENI"/>
    <property type="match status" value="1"/>
</dbReference>
<dbReference type="InterPro" id="IPR022998">
    <property type="entry name" value="ThiamineP_synth_TenI"/>
</dbReference>